<evidence type="ECO:0000256" key="3">
    <source>
        <dbReference type="SAM" id="SignalP"/>
    </source>
</evidence>
<dbReference type="InterPro" id="IPR001124">
    <property type="entry name" value="Lipid-bd_serum_glycop_C"/>
</dbReference>
<evidence type="ECO:0008006" key="8">
    <source>
        <dbReference type="Google" id="ProtNLM"/>
    </source>
</evidence>
<sequence length="473" mass="51447">MKFSLIVLLLLSVSATFCLAVQTGEQPGLKARLGERGLNFGKDLVLEFVKNRLNSVPIPDVSGDSPLTYSLTNIEIVSFDLTQSTLETSAPNLFIPNVVDASVAVSATWEASRVVDLGIFSFTLQGAGNLTASASGVNLRQEIGLGRNSNDNPAFSIGSCTASIGNIEADLGDASFDALLKTFDEFVETELSNRLCPALKNLLEKQAAKLTERYDLIFSLTSQLGVDLGLVCDPEASEDNLLFSLRGRCFPRNNPSLSFPFSAPVMPPLSSTSQMVRLGINHYVLDTLLYSLWKEDLLDHEISASQISAVIGQTLTAADVATLLQKFSLHGNKPLHFLLRFVDLPDVHFDSDGITVYAHYEVAAGVLTDEEFQDVYTAAAVINATASMNVLEGRLFGRIENLEVRVTQAGEFPVELVNKLIEDNLPDQILPVLNNLAKTGYEIPDYMGYTLENTSVETKENALEIGTDISRVK</sequence>
<dbReference type="PANTHER" id="PTHR10504:SF131">
    <property type="entry name" value="BPI2 DOMAIN-CONTAINING PROTEIN"/>
    <property type="match status" value="1"/>
</dbReference>
<dbReference type="Pfam" id="PF02886">
    <property type="entry name" value="LBP_BPI_CETP_C"/>
    <property type="match status" value="1"/>
</dbReference>
<feature type="domain" description="Lipid-binding serum glycoprotein N-terminal" evidence="4">
    <location>
        <begin position="32"/>
        <end position="254"/>
    </location>
</feature>
<accession>A0ABP0FKE9</accession>
<dbReference type="InterPro" id="IPR017943">
    <property type="entry name" value="Bactericidal_perm-incr_a/b_dom"/>
</dbReference>
<feature type="domain" description="Lipid-binding serum glycoprotein C-terminal" evidence="5">
    <location>
        <begin position="270"/>
        <end position="467"/>
    </location>
</feature>
<comment type="caution">
    <text evidence="6">The sequence shown here is derived from an EMBL/GenBank/DDBJ whole genome shotgun (WGS) entry which is preliminary data.</text>
</comment>
<evidence type="ECO:0000256" key="1">
    <source>
        <dbReference type="ARBA" id="ARBA00007292"/>
    </source>
</evidence>
<organism evidence="6 7">
    <name type="scientific">Clavelina lepadiformis</name>
    <name type="common">Light-bulb sea squirt</name>
    <name type="synonym">Ascidia lepadiformis</name>
    <dbReference type="NCBI Taxonomy" id="159417"/>
    <lineage>
        <taxon>Eukaryota</taxon>
        <taxon>Metazoa</taxon>
        <taxon>Chordata</taxon>
        <taxon>Tunicata</taxon>
        <taxon>Ascidiacea</taxon>
        <taxon>Aplousobranchia</taxon>
        <taxon>Clavelinidae</taxon>
        <taxon>Clavelina</taxon>
    </lineage>
</organism>
<dbReference type="InterPro" id="IPR032942">
    <property type="entry name" value="BPI/LBP/Plunc"/>
</dbReference>
<evidence type="ECO:0000259" key="4">
    <source>
        <dbReference type="SMART" id="SM00328"/>
    </source>
</evidence>
<dbReference type="SMART" id="SM00329">
    <property type="entry name" value="BPI2"/>
    <property type="match status" value="1"/>
</dbReference>
<reference evidence="6 7" key="1">
    <citation type="submission" date="2024-02" db="EMBL/GenBank/DDBJ databases">
        <authorList>
            <person name="Daric V."/>
            <person name="Darras S."/>
        </authorList>
    </citation>
    <scope>NUCLEOTIDE SEQUENCE [LARGE SCALE GENOMIC DNA]</scope>
</reference>
<proteinExistence type="inferred from homology"/>
<keyword evidence="7" id="KW-1185">Reference proteome</keyword>
<dbReference type="SMART" id="SM00328">
    <property type="entry name" value="BPI1"/>
    <property type="match status" value="1"/>
</dbReference>
<feature type="chain" id="PRO_5046886399" description="Lipid-binding serum glycoprotein C-terminal domain-containing protein" evidence="3">
    <location>
        <begin position="21"/>
        <end position="473"/>
    </location>
</feature>
<dbReference type="Gene3D" id="3.15.20.10">
    <property type="entry name" value="Bactericidal permeability-increasing protein, domain 2"/>
    <property type="match status" value="1"/>
</dbReference>
<feature type="signal peptide" evidence="3">
    <location>
        <begin position="1"/>
        <end position="20"/>
    </location>
</feature>
<gene>
    <name evidence="6" type="ORF">CVLEPA_LOCUS9119</name>
</gene>
<keyword evidence="2" id="KW-1015">Disulfide bond</keyword>
<keyword evidence="3" id="KW-0732">Signal</keyword>
<comment type="similarity">
    <text evidence="1">Belongs to the BPI/LBP/Plunc superfamily. BPI/LBP family.</text>
</comment>
<dbReference type="InterPro" id="IPR017942">
    <property type="entry name" value="Lipid-bd_serum_glycop_N"/>
</dbReference>
<dbReference type="EMBL" id="CAWYQH010000057">
    <property type="protein sequence ID" value="CAK8678842.1"/>
    <property type="molecule type" value="Genomic_DNA"/>
</dbReference>
<name>A0ABP0FKE9_CLALP</name>
<evidence type="ECO:0000313" key="7">
    <source>
        <dbReference type="Proteomes" id="UP001642483"/>
    </source>
</evidence>
<dbReference type="PANTHER" id="PTHR10504">
    <property type="entry name" value="BACTERICIDAL PERMEABILITY-INCREASING BPI PROTEIN-RELATED"/>
    <property type="match status" value="1"/>
</dbReference>
<evidence type="ECO:0000259" key="5">
    <source>
        <dbReference type="SMART" id="SM00329"/>
    </source>
</evidence>
<dbReference type="Gene3D" id="3.15.10.10">
    <property type="entry name" value="Bactericidal permeability-increasing protein, domain 1"/>
    <property type="match status" value="1"/>
</dbReference>
<evidence type="ECO:0000256" key="2">
    <source>
        <dbReference type="ARBA" id="ARBA00023157"/>
    </source>
</evidence>
<evidence type="ECO:0000313" key="6">
    <source>
        <dbReference type="EMBL" id="CAK8678842.1"/>
    </source>
</evidence>
<protein>
    <recommendedName>
        <fullName evidence="8">Lipid-binding serum glycoprotein C-terminal domain-containing protein</fullName>
    </recommendedName>
</protein>
<dbReference type="Pfam" id="PF01273">
    <property type="entry name" value="LBP_BPI_CETP"/>
    <property type="match status" value="1"/>
</dbReference>
<dbReference type="Proteomes" id="UP001642483">
    <property type="component" value="Unassembled WGS sequence"/>
</dbReference>
<dbReference type="SUPFAM" id="SSF55394">
    <property type="entry name" value="Bactericidal permeability-increasing protein, BPI"/>
    <property type="match status" value="2"/>
</dbReference>